<protein>
    <submittedName>
        <fullName evidence="1">Uncharacterized protein</fullName>
    </submittedName>
</protein>
<organism evidence="1 2">
    <name type="scientific">Entomophthora muscae</name>
    <dbReference type="NCBI Taxonomy" id="34485"/>
    <lineage>
        <taxon>Eukaryota</taxon>
        <taxon>Fungi</taxon>
        <taxon>Fungi incertae sedis</taxon>
        <taxon>Zoopagomycota</taxon>
        <taxon>Entomophthoromycotina</taxon>
        <taxon>Entomophthoromycetes</taxon>
        <taxon>Entomophthorales</taxon>
        <taxon>Entomophthoraceae</taxon>
        <taxon>Entomophthora</taxon>
    </lineage>
</organism>
<proteinExistence type="predicted"/>
<dbReference type="EMBL" id="QTSX02002847">
    <property type="protein sequence ID" value="KAJ9074770.1"/>
    <property type="molecule type" value="Genomic_DNA"/>
</dbReference>
<comment type="caution">
    <text evidence="1">The sequence shown here is derived from an EMBL/GenBank/DDBJ whole genome shotgun (WGS) entry which is preliminary data.</text>
</comment>
<dbReference type="Proteomes" id="UP001165960">
    <property type="component" value="Unassembled WGS sequence"/>
</dbReference>
<accession>A0ACC2TJ68</accession>
<gene>
    <name evidence="1" type="ORF">DSO57_1003048</name>
</gene>
<keyword evidence="2" id="KW-1185">Reference proteome</keyword>
<reference evidence="1" key="1">
    <citation type="submission" date="2022-04" db="EMBL/GenBank/DDBJ databases">
        <title>Genome of the entomopathogenic fungus Entomophthora muscae.</title>
        <authorList>
            <person name="Elya C."/>
            <person name="Lovett B.R."/>
            <person name="Lee E."/>
            <person name="Macias A.M."/>
            <person name="Hajek A.E."/>
            <person name="De Bivort B.L."/>
            <person name="Kasson M.T."/>
            <person name="De Fine Licht H.H."/>
            <person name="Stajich J.E."/>
        </authorList>
    </citation>
    <scope>NUCLEOTIDE SEQUENCE</scope>
    <source>
        <strain evidence="1">Berkeley</strain>
    </source>
</reference>
<name>A0ACC2TJ68_9FUNG</name>
<evidence type="ECO:0000313" key="1">
    <source>
        <dbReference type="EMBL" id="KAJ9074770.1"/>
    </source>
</evidence>
<sequence length="101" mass="11285">MGLYLISEREPARLEAETMEICFFDAHLHAYFEAIIFALKVTTIDLNPSKKSKAVDGIPAQIRNLQVNFTPRSASLKGTKQIIPNQLAPVFTIHSINSKQS</sequence>
<evidence type="ECO:0000313" key="2">
    <source>
        <dbReference type="Proteomes" id="UP001165960"/>
    </source>
</evidence>